<sequence>MTKEVVDDLVEQASSAPPDPDHPVELTPTGHQIEAARTRKQWTRAVGSGLAAFVVVGGVAQLAVDAPLLLAAVMLGTAGWLWHLGRDQPK</sequence>
<proteinExistence type="predicted"/>
<evidence type="ECO:0000256" key="1">
    <source>
        <dbReference type="SAM" id="MobiDB-lite"/>
    </source>
</evidence>
<keyword evidence="2" id="KW-0812">Transmembrane</keyword>
<dbReference type="RefSeq" id="WP_156215265.1">
    <property type="nucleotide sequence ID" value="NZ_WOFH01000002.1"/>
</dbReference>
<feature type="transmembrane region" description="Helical" evidence="2">
    <location>
        <begin position="42"/>
        <end position="60"/>
    </location>
</feature>
<feature type="transmembrane region" description="Helical" evidence="2">
    <location>
        <begin position="66"/>
        <end position="84"/>
    </location>
</feature>
<keyword evidence="2" id="KW-1133">Transmembrane helix</keyword>
<keyword evidence="2" id="KW-0472">Membrane</keyword>
<reference evidence="3 4" key="1">
    <citation type="submission" date="2019-11" db="EMBL/GenBank/DDBJ databases">
        <authorList>
            <person name="Cao P."/>
        </authorList>
    </citation>
    <scope>NUCLEOTIDE SEQUENCE [LARGE SCALE GENOMIC DNA]</scope>
    <source>
        <strain evidence="3 4">NEAU-AAG5</strain>
    </source>
</reference>
<name>A0A7K1KW12_9ACTN</name>
<protein>
    <recommendedName>
        <fullName evidence="5">DUF3040 domain-containing protein</fullName>
    </recommendedName>
</protein>
<keyword evidence="4" id="KW-1185">Reference proteome</keyword>
<evidence type="ECO:0000313" key="3">
    <source>
        <dbReference type="EMBL" id="MUN36247.1"/>
    </source>
</evidence>
<dbReference type="AlphaFoldDB" id="A0A7K1KW12"/>
<dbReference type="Proteomes" id="UP000432015">
    <property type="component" value="Unassembled WGS sequence"/>
</dbReference>
<accession>A0A7K1KW12</accession>
<organism evidence="3 4">
    <name type="scientific">Actinomadura litoris</name>
    <dbReference type="NCBI Taxonomy" id="2678616"/>
    <lineage>
        <taxon>Bacteria</taxon>
        <taxon>Bacillati</taxon>
        <taxon>Actinomycetota</taxon>
        <taxon>Actinomycetes</taxon>
        <taxon>Streptosporangiales</taxon>
        <taxon>Thermomonosporaceae</taxon>
        <taxon>Actinomadura</taxon>
    </lineage>
</organism>
<comment type="caution">
    <text evidence="3">The sequence shown here is derived from an EMBL/GenBank/DDBJ whole genome shotgun (WGS) entry which is preliminary data.</text>
</comment>
<evidence type="ECO:0000313" key="4">
    <source>
        <dbReference type="Proteomes" id="UP000432015"/>
    </source>
</evidence>
<feature type="region of interest" description="Disordered" evidence="1">
    <location>
        <begin position="1"/>
        <end position="26"/>
    </location>
</feature>
<gene>
    <name evidence="3" type="ORF">GNZ18_06500</name>
</gene>
<evidence type="ECO:0008006" key="5">
    <source>
        <dbReference type="Google" id="ProtNLM"/>
    </source>
</evidence>
<dbReference type="EMBL" id="WOFH01000002">
    <property type="protein sequence ID" value="MUN36247.1"/>
    <property type="molecule type" value="Genomic_DNA"/>
</dbReference>
<evidence type="ECO:0000256" key="2">
    <source>
        <dbReference type="SAM" id="Phobius"/>
    </source>
</evidence>